<dbReference type="Gene3D" id="3.40.50.11200">
    <property type="match status" value="1"/>
</dbReference>
<dbReference type="Pfam" id="PF08937">
    <property type="entry name" value="ThsB_TIR"/>
    <property type="match status" value="1"/>
</dbReference>
<feature type="domain" description="Thoeris protein ThsB TIR-like" evidence="1">
    <location>
        <begin position="8"/>
        <end position="106"/>
    </location>
</feature>
<keyword evidence="3" id="KW-1185">Reference proteome</keyword>
<name>A0A2H3P040_9BACT</name>
<proteinExistence type="predicted"/>
<reference evidence="2 3" key="1">
    <citation type="submission" date="2017-10" db="EMBL/GenBank/DDBJ databases">
        <title>Draft genome of Longimonas halophila.</title>
        <authorList>
            <person name="Goh K.M."/>
            <person name="Shamsir M.S."/>
            <person name="Lim S.W."/>
        </authorList>
    </citation>
    <scope>NUCLEOTIDE SEQUENCE [LARGE SCALE GENOMIC DNA]</scope>
    <source>
        <strain evidence="2 3">KCTC 42399</strain>
    </source>
</reference>
<comment type="caution">
    <text evidence="2">The sequence shown here is derived from an EMBL/GenBank/DDBJ whole genome shotgun (WGS) entry which is preliminary data.</text>
</comment>
<evidence type="ECO:0000259" key="1">
    <source>
        <dbReference type="Pfam" id="PF08937"/>
    </source>
</evidence>
<dbReference type="EMBL" id="PDEP01000002">
    <property type="protein sequence ID" value="PEN08733.1"/>
    <property type="molecule type" value="Genomic_DNA"/>
</dbReference>
<sequence length="174" mass="20421">MAYRNKTFVSFDSEDLHYYRLMCAWKENEGIDFHFLDAHDLNTARDTSQPKTIKRRLRERLSNTKQVVMLIGDNTRQKAARSYSFLHYEVTTIVDLEIPVVFANLNKCKESESHRIPKALLDRYSMSVAFGPSIIKYALDNFPSKYHDNLDSAEDSQKTGPYYYKKSVYTKIQR</sequence>
<dbReference type="RefSeq" id="WP_098061128.1">
    <property type="nucleotide sequence ID" value="NZ_PDEP01000002.1"/>
</dbReference>
<protein>
    <submittedName>
        <fullName evidence="2">Molecular chaperone Tir</fullName>
    </submittedName>
</protein>
<dbReference type="AlphaFoldDB" id="A0A2H3P040"/>
<dbReference type="Proteomes" id="UP000221024">
    <property type="component" value="Unassembled WGS sequence"/>
</dbReference>
<evidence type="ECO:0000313" key="3">
    <source>
        <dbReference type="Proteomes" id="UP000221024"/>
    </source>
</evidence>
<evidence type="ECO:0000313" key="2">
    <source>
        <dbReference type="EMBL" id="PEN08733.1"/>
    </source>
</evidence>
<dbReference type="OrthoDB" id="1099430at2"/>
<accession>A0A2H3P040</accession>
<dbReference type="InterPro" id="IPR015032">
    <property type="entry name" value="ThsB__TIR-like_domain"/>
</dbReference>
<organism evidence="2 3">
    <name type="scientific">Longimonas halophila</name>
    <dbReference type="NCBI Taxonomy" id="1469170"/>
    <lineage>
        <taxon>Bacteria</taxon>
        <taxon>Pseudomonadati</taxon>
        <taxon>Rhodothermota</taxon>
        <taxon>Rhodothermia</taxon>
        <taxon>Rhodothermales</taxon>
        <taxon>Salisaetaceae</taxon>
        <taxon>Longimonas</taxon>
    </lineage>
</organism>
<gene>
    <name evidence="2" type="ORF">CRI93_02960</name>
</gene>